<feature type="region of interest" description="Disordered" evidence="1">
    <location>
        <begin position="373"/>
        <end position="408"/>
    </location>
</feature>
<keyword evidence="3" id="KW-1185">Reference proteome</keyword>
<proteinExistence type="predicted"/>
<gene>
    <name evidence="2" type="ORF">H4219_000086</name>
</gene>
<evidence type="ECO:0000313" key="3">
    <source>
        <dbReference type="Proteomes" id="UP001150538"/>
    </source>
</evidence>
<name>A0A9W8DRX6_9FUNG</name>
<protein>
    <submittedName>
        <fullName evidence="2">Uncharacterized protein</fullName>
    </submittedName>
</protein>
<dbReference type="AlphaFoldDB" id="A0A9W8DRX6"/>
<feature type="region of interest" description="Disordered" evidence="1">
    <location>
        <begin position="132"/>
        <end position="245"/>
    </location>
</feature>
<feature type="compositionally biased region" description="Basic residues" evidence="1">
    <location>
        <begin position="388"/>
        <end position="402"/>
    </location>
</feature>
<sequence length="527" mass="58857">MQILARVLNGKSGNTCAPGRKALNNEGFSQYMDDTPSSISEIEDIVQEDQDAFKPSTSLPTAETGHVERPKVDDHTNAESIRLTMDQSTEDSMCSDKFIGYKDIIFQQQKLLQTQVYQQQEILEALKRIQLTSDMPPPPLQGSPDPKYGRPKSAFSVVSASVSPAYSPKQRKESENIDPATSQPNASRPKSPNPGLQVSYNHTHTPVESHYSTDASENGFIDQTMPNMSQKPEYPSSSSDTTTSIFPPRIFIHANNNNNTKQPMAQQYQQYLQPVGITPYGVQPVIYYGAQPILKEDEEEDECQCSECLDDNSHIYSSTAPSSNAGNNDKPKDNQHPEQQKPTPPKTPFYRKPKNLIMIAGLMAMGLKAMNGMERKRKKKAEEEYKAMHKKEKKKEKEKHKKSQGEQEKLVQETVQNANPTSQHILVQSASVPQPNMLVYPAYRPPPPQPVSVITYSSYCSLGNQHNSTPNYPSLPPRAQTTLNAPSNPNLIQNPSNVNCNPCNSNPQNYVYHSFSNNIGTHFGPRF</sequence>
<organism evidence="2 3">
    <name type="scientific">Mycoemilia scoparia</name>
    <dbReference type="NCBI Taxonomy" id="417184"/>
    <lineage>
        <taxon>Eukaryota</taxon>
        <taxon>Fungi</taxon>
        <taxon>Fungi incertae sedis</taxon>
        <taxon>Zoopagomycota</taxon>
        <taxon>Kickxellomycotina</taxon>
        <taxon>Kickxellomycetes</taxon>
        <taxon>Kickxellales</taxon>
        <taxon>Kickxellaceae</taxon>
        <taxon>Mycoemilia</taxon>
    </lineage>
</organism>
<feature type="compositionally biased region" description="Polar residues" evidence="1">
    <location>
        <begin position="179"/>
        <end position="216"/>
    </location>
</feature>
<accession>A0A9W8DRX6</accession>
<evidence type="ECO:0000256" key="1">
    <source>
        <dbReference type="SAM" id="MobiDB-lite"/>
    </source>
</evidence>
<feature type="compositionally biased region" description="Polar residues" evidence="1">
    <location>
        <begin position="224"/>
        <end position="245"/>
    </location>
</feature>
<evidence type="ECO:0000313" key="2">
    <source>
        <dbReference type="EMBL" id="KAJ1922224.1"/>
    </source>
</evidence>
<feature type="compositionally biased region" description="Low complexity" evidence="1">
    <location>
        <begin position="151"/>
        <end position="168"/>
    </location>
</feature>
<feature type="region of interest" description="Disordered" evidence="1">
    <location>
        <begin position="314"/>
        <end position="352"/>
    </location>
</feature>
<feature type="compositionally biased region" description="Basic and acidic residues" evidence="1">
    <location>
        <begin position="329"/>
        <end position="339"/>
    </location>
</feature>
<comment type="caution">
    <text evidence="2">The sequence shown here is derived from an EMBL/GenBank/DDBJ whole genome shotgun (WGS) entry which is preliminary data.</text>
</comment>
<dbReference type="Proteomes" id="UP001150538">
    <property type="component" value="Unassembled WGS sequence"/>
</dbReference>
<reference evidence="2" key="1">
    <citation type="submission" date="2022-07" db="EMBL/GenBank/DDBJ databases">
        <title>Phylogenomic reconstructions and comparative analyses of Kickxellomycotina fungi.</title>
        <authorList>
            <person name="Reynolds N.K."/>
            <person name="Stajich J.E."/>
            <person name="Barry K."/>
            <person name="Grigoriev I.V."/>
            <person name="Crous P."/>
            <person name="Smith M.E."/>
        </authorList>
    </citation>
    <scope>NUCLEOTIDE SEQUENCE</scope>
    <source>
        <strain evidence="2">NBRC 100468</strain>
    </source>
</reference>
<dbReference type="EMBL" id="JANBPU010000001">
    <property type="protein sequence ID" value="KAJ1922224.1"/>
    <property type="molecule type" value="Genomic_DNA"/>
</dbReference>
<feature type="compositionally biased region" description="Polar residues" evidence="1">
    <location>
        <begin position="314"/>
        <end position="327"/>
    </location>
</feature>